<dbReference type="OrthoDB" id="9803749at2"/>
<dbReference type="PROSITE" id="PS51353">
    <property type="entry name" value="ARSC"/>
    <property type="match status" value="1"/>
</dbReference>
<gene>
    <name evidence="3" type="ORF">X907_2432</name>
</gene>
<accession>A0A3T0ECC2</accession>
<sequence length="116" mass="12500">MSLTVYGLKNCETCRKAMTALSEGGRNPAFVDIRAEPSVAGLIPGWIRAVGEAKIVNRASMTWRKLSDEDKARADDAGKLAGLLDEHRTLIKRPVIVTGSTVHVGWTKAVQAELGV</sequence>
<reference evidence="3 4" key="1">
    <citation type="submission" date="2016-12" db="EMBL/GenBank/DDBJ databases">
        <title>The genome of dimorphic prosthecate Glycocaulis alkaliphilus 6b-8t, isolated from crude oil dictates its adaptability in petroleum environments.</title>
        <authorList>
            <person name="Wu X.-L."/>
            <person name="Geng S."/>
        </authorList>
    </citation>
    <scope>NUCLEOTIDE SEQUENCE [LARGE SCALE GENOMIC DNA]</scope>
    <source>
        <strain evidence="3 4">6B-8</strain>
    </source>
</reference>
<organism evidence="3 4">
    <name type="scientific">Glycocaulis alkaliphilus</name>
    <dbReference type="NCBI Taxonomy" id="1434191"/>
    <lineage>
        <taxon>Bacteria</taxon>
        <taxon>Pseudomonadati</taxon>
        <taxon>Pseudomonadota</taxon>
        <taxon>Alphaproteobacteria</taxon>
        <taxon>Maricaulales</taxon>
        <taxon>Maricaulaceae</taxon>
        <taxon>Glycocaulis</taxon>
    </lineage>
</organism>
<dbReference type="Proteomes" id="UP000286954">
    <property type="component" value="Chromosome"/>
</dbReference>
<name>A0A3T0ECC2_9PROT</name>
<dbReference type="PANTHER" id="PTHR30041:SF8">
    <property type="entry name" value="PROTEIN YFFB"/>
    <property type="match status" value="1"/>
</dbReference>
<dbReference type="SUPFAM" id="SSF52833">
    <property type="entry name" value="Thioredoxin-like"/>
    <property type="match status" value="1"/>
</dbReference>
<dbReference type="Pfam" id="PF03960">
    <property type="entry name" value="ArsC"/>
    <property type="match status" value="1"/>
</dbReference>
<dbReference type="EMBL" id="CP018911">
    <property type="protein sequence ID" value="AZU04947.1"/>
    <property type="molecule type" value="Genomic_DNA"/>
</dbReference>
<evidence type="ECO:0000313" key="4">
    <source>
        <dbReference type="Proteomes" id="UP000286954"/>
    </source>
</evidence>
<comment type="similarity">
    <text evidence="1 2">Belongs to the ArsC family.</text>
</comment>
<dbReference type="InterPro" id="IPR036249">
    <property type="entry name" value="Thioredoxin-like_sf"/>
</dbReference>
<evidence type="ECO:0000256" key="2">
    <source>
        <dbReference type="PROSITE-ProRule" id="PRU01282"/>
    </source>
</evidence>
<evidence type="ECO:0000256" key="1">
    <source>
        <dbReference type="ARBA" id="ARBA00007198"/>
    </source>
</evidence>
<proteinExistence type="inferred from homology"/>
<dbReference type="KEGG" id="gak:X907_2432"/>
<protein>
    <submittedName>
        <fullName evidence="3">ArsC family protein</fullName>
    </submittedName>
</protein>
<dbReference type="RefSeq" id="WP_127568316.1">
    <property type="nucleotide sequence ID" value="NZ_BMFB01000001.1"/>
</dbReference>
<dbReference type="AlphaFoldDB" id="A0A3T0ECC2"/>
<dbReference type="Gene3D" id="3.40.30.10">
    <property type="entry name" value="Glutaredoxin"/>
    <property type="match status" value="1"/>
</dbReference>
<dbReference type="InterPro" id="IPR006660">
    <property type="entry name" value="Arsenate_reductase-like"/>
</dbReference>
<dbReference type="PANTHER" id="PTHR30041">
    <property type="entry name" value="ARSENATE REDUCTASE"/>
    <property type="match status" value="1"/>
</dbReference>
<keyword evidence="4" id="KW-1185">Reference proteome</keyword>
<evidence type="ECO:0000313" key="3">
    <source>
        <dbReference type="EMBL" id="AZU04947.1"/>
    </source>
</evidence>